<dbReference type="EMBL" id="PCVY01000049">
    <property type="protein sequence ID" value="PIQ86150.1"/>
    <property type="molecule type" value="Genomic_DNA"/>
</dbReference>
<evidence type="ECO:0000313" key="2">
    <source>
        <dbReference type="Proteomes" id="UP000230859"/>
    </source>
</evidence>
<gene>
    <name evidence="1" type="ORF">COV74_05580</name>
</gene>
<reference evidence="1 2" key="1">
    <citation type="submission" date="2017-09" db="EMBL/GenBank/DDBJ databases">
        <title>Depth-based differentiation of microbial function through sediment-hosted aquifers and enrichment of novel symbionts in the deep terrestrial subsurface.</title>
        <authorList>
            <person name="Probst A.J."/>
            <person name="Ladd B."/>
            <person name="Jarett J.K."/>
            <person name="Geller-Mcgrath D.E."/>
            <person name="Sieber C.M."/>
            <person name="Emerson J.B."/>
            <person name="Anantharaman K."/>
            <person name="Thomas B.C."/>
            <person name="Malmstrom R."/>
            <person name="Stieglmeier M."/>
            <person name="Klingl A."/>
            <person name="Woyke T."/>
            <person name="Ryan C.M."/>
            <person name="Banfield J.F."/>
        </authorList>
    </citation>
    <scope>NUCLEOTIDE SEQUENCE [LARGE SCALE GENOMIC DNA]</scope>
    <source>
        <strain evidence="1">CG11_big_fil_rev_8_21_14_0_20_45_26</strain>
    </source>
</reference>
<sequence length="169" mass="19565">MTETFMQKLDLRKTLILVIIFLGAVTLNDQWQNVLEDHLEHDREELAESRMLINANVQFQSKQEQVEKLKNWKQQQDNFSNWKDSIPGIVTDQKLILRQVRPLGIVEQGRQKEEKLFVQVDGSMDGVIGFLNHIALLDLPIYVSRYLISTRTVGSGFVTVEIVLSRLMI</sequence>
<protein>
    <submittedName>
        <fullName evidence="1">Uncharacterized protein</fullName>
    </submittedName>
</protein>
<proteinExistence type="predicted"/>
<comment type="caution">
    <text evidence="1">The sequence shown here is derived from an EMBL/GenBank/DDBJ whole genome shotgun (WGS) entry which is preliminary data.</text>
</comment>
<dbReference type="AlphaFoldDB" id="A0A2H0LNY7"/>
<organism evidence="1 2">
    <name type="scientific">Candidatus Abzuiibacterium crystallinum</name>
    <dbReference type="NCBI Taxonomy" id="1974748"/>
    <lineage>
        <taxon>Bacteria</taxon>
        <taxon>Pseudomonadati</taxon>
        <taxon>Candidatus Omnitrophota</taxon>
        <taxon>Candidatus Abzuiibacterium</taxon>
    </lineage>
</organism>
<dbReference type="Proteomes" id="UP000230859">
    <property type="component" value="Unassembled WGS sequence"/>
</dbReference>
<accession>A0A2H0LNY7</accession>
<evidence type="ECO:0000313" key="1">
    <source>
        <dbReference type="EMBL" id="PIQ86150.1"/>
    </source>
</evidence>
<name>A0A2H0LNY7_9BACT</name>